<dbReference type="Pfam" id="PF03358">
    <property type="entry name" value="FMN_red"/>
    <property type="match status" value="1"/>
</dbReference>
<dbReference type="InterPro" id="IPR029039">
    <property type="entry name" value="Flavoprotein-like_sf"/>
</dbReference>
<protein>
    <recommendedName>
        <fullName evidence="1">NADPH-dependent FMN reductase-like domain-containing protein</fullName>
    </recommendedName>
</protein>
<dbReference type="InterPro" id="IPR005025">
    <property type="entry name" value="FMN_Rdtase-like_dom"/>
</dbReference>
<dbReference type="KEGG" id="maur:BOH66_01520"/>
<keyword evidence="3" id="KW-1185">Reference proteome</keyword>
<feature type="domain" description="NADPH-dependent FMN reductase-like" evidence="1">
    <location>
        <begin position="10"/>
        <end position="151"/>
    </location>
</feature>
<dbReference type="SUPFAM" id="SSF52218">
    <property type="entry name" value="Flavoproteins"/>
    <property type="match status" value="1"/>
</dbReference>
<dbReference type="Gene3D" id="3.40.50.360">
    <property type="match status" value="1"/>
</dbReference>
<name>A0A1P8U4U8_9MICO</name>
<accession>A0A1P8U4U8</accession>
<reference evidence="2 3" key="1">
    <citation type="submission" date="2016-12" db="EMBL/GenBank/DDBJ databases">
        <title>Complete genome sequence of Microbacterium aurum KACC 15219.</title>
        <authorList>
            <person name="Jung Y."/>
            <person name="Shin J.-H."/>
            <person name="Lee Y.-J."/>
            <person name="Yi H."/>
            <person name="Bahn Y.-S."/>
            <person name="Kim J.F."/>
            <person name="Lee D.-W."/>
        </authorList>
    </citation>
    <scope>NUCLEOTIDE SEQUENCE [LARGE SCALE GENOMIC DNA]</scope>
    <source>
        <strain evidence="2 3">KACC 15219</strain>
    </source>
</reference>
<dbReference type="PANTHER" id="PTHR30543">
    <property type="entry name" value="CHROMATE REDUCTASE"/>
    <property type="match status" value="1"/>
</dbReference>
<gene>
    <name evidence="2" type="ORF">BOH66_01520</name>
</gene>
<dbReference type="OrthoDB" id="9812295at2"/>
<dbReference type="GO" id="GO:0010181">
    <property type="term" value="F:FMN binding"/>
    <property type="evidence" value="ECO:0007669"/>
    <property type="project" value="TreeGrafter"/>
</dbReference>
<evidence type="ECO:0000313" key="2">
    <source>
        <dbReference type="EMBL" id="APZ33122.1"/>
    </source>
</evidence>
<evidence type="ECO:0000259" key="1">
    <source>
        <dbReference type="Pfam" id="PF03358"/>
    </source>
</evidence>
<dbReference type="GO" id="GO:0005829">
    <property type="term" value="C:cytosol"/>
    <property type="evidence" value="ECO:0007669"/>
    <property type="project" value="TreeGrafter"/>
</dbReference>
<organism evidence="2 3">
    <name type="scientific">Microbacterium aurum</name>
    <dbReference type="NCBI Taxonomy" id="36805"/>
    <lineage>
        <taxon>Bacteria</taxon>
        <taxon>Bacillati</taxon>
        <taxon>Actinomycetota</taxon>
        <taxon>Actinomycetes</taxon>
        <taxon>Micrococcales</taxon>
        <taxon>Microbacteriaceae</taxon>
        <taxon>Microbacterium</taxon>
    </lineage>
</organism>
<dbReference type="RefSeq" id="WP_076688654.1">
    <property type="nucleotide sequence ID" value="NZ_CP018762.1"/>
</dbReference>
<dbReference type="AlphaFoldDB" id="A0A1P8U4U8"/>
<dbReference type="EMBL" id="CP018762">
    <property type="protein sequence ID" value="APZ33122.1"/>
    <property type="molecule type" value="Genomic_DNA"/>
</dbReference>
<dbReference type="STRING" id="36805.BOH66_01520"/>
<dbReference type="Proteomes" id="UP000187185">
    <property type="component" value="Chromosome"/>
</dbReference>
<dbReference type="InterPro" id="IPR050712">
    <property type="entry name" value="NAD(P)H-dep_reductase"/>
</dbReference>
<evidence type="ECO:0000313" key="3">
    <source>
        <dbReference type="Proteomes" id="UP000187185"/>
    </source>
</evidence>
<proteinExistence type="predicted"/>
<dbReference type="PANTHER" id="PTHR30543:SF21">
    <property type="entry name" value="NAD(P)H-DEPENDENT FMN REDUCTASE LOT6"/>
    <property type="match status" value="1"/>
</dbReference>
<dbReference type="GO" id="GO:0016491">
    <property type="term" value="F:oxidoreductase activity"/>
    <property type="evidence" value="ECO:0007669"/>
    <property type="project" value="InterPro"/>
</dbReference>
<sequence>MTDTDEKVYTVGVIVGSVSEPSLNRRFADALIALGPDAGLEFRDIPIAHLPFYGTQYDTDFPDDGWAFKRAVESADGLLIITPEYNRSIPAVLKNAVDWASRPTGKSSLAGKPVAVTGATKGMISTAVAQNHLKAILSALGAPLVGVPEAYIRVGDEFFDGDGGFANAGTREFLTGFLRQLHDLIGRWAPGAS</sequence>